<dbReference type="EMBL" id="DPIY01000009">
    <property type="protein sequence ID" value="HCT57404.1"/>
    <property type="molecule type" value="Genomic_DNA"/>
</dbReference>
<evidence type="ECO:0000256" key="1">
    <source>
        <dbReference type="ARBA" id="ARBA00023002"/>
    </source>
</evidence>
<dbReference type="AlphaFoldDB" id="A0A3D4V9A6"/>
<evidence type="ECO:0000256" key="2">
    <source>
        <dbReference type="RuleBase" id="RU000363"/>
    </source>
</evidence>
<reference evidence="3 4" key="1">
    <citation type="journal article" date="2018" name="Nat. Biotechnol.">
        <title>A standardized bacterial taxonomy based on genome phylogeny substantially revises the tree of life.</title>
        <authorList>
            <person name="Parks D.H."/>
            <person name="Chuvochina M."/>
            <person name="Waite D.W."/>
            <person name="Rinke C."/>
            <person name="Skarshewski A."/>
            <person name="Chaumeil P.A."/>
            <person name="Hugenholtz P."/>
        </authorList>
    </citation>
    <scope>NUCLEOTIDE SEQUENCE [LARGE SCALE GENOMIC DNA]</scope>
    <source>
        <strain evidence="3">UBA8844</strain>
    </source>
</reference>
<dbReference type="InterPro" id="IPR036291">
    <property type="entry name" value="NAD(P)-bd_dom_sf"/>
</dbReference>
<gene>
    <name evidence="3" type="ORF">DGD08_09365</name>
</gene>
<accession>A0A3D4V9A6</accession>
<dbReference type="PRINTS" id="PR00081">
    <property type="entry name" value="GDHRDH"/>
</dbReference>
<dbReference type="PANTHER" id="PTHR43157">
    <property type="entry name" value="PHOSPHATIDYLINOSITOL-GLYCAN BIOSYNTHESIS CLASS F PROTEIN-RELATED"/>
    <property type="match status" value="1"/>
</dbReference>
<dbReference type="Pfam" id="PF00106">
    <property type="entry name" value="adh_short"/>
    <property type="match status" value="1"/>
</dbReference>
<dbReference type="CDD" id="cd05327">
    <property type="entry name" value="retinol-DH_like_SDR_c_like"/>
    <property type="match status" value="1"/>
</dbReference>
<protein>
    <submittedName>
        <fullName evidence="3">KR domain-containing protein</fullName>
    </submittedName>
</protein>
<name>A0A3D4V9A6_9BACT</name>
<dbReference type="SUPFAM" id="SSF51735">
    <property type="entry name" value="NAD(P)-binding Rossmann-fold domains"/>
    <property type="match status" value="1"/>
</dbReference>
<proteinExistence type="inferred from homology"/>
<dbReference type="PRINTS" id="PR00080">
    <property type="entry name" value="SDRFAMILY"/>
</dbReference>
<dbReference type="Gene3D" id="3.40.50.720">
    <property type="entry name" value="NAD(P)-binding Rossmann-like Domain"/>
    <property type="match status" value="1"/>
</dbReference>
<sequence>MAGERDGSPARPRVISPSPLRPTRLVVIHGFFRPCPWPHMPMIDRTGHAPVIVVTGGSDGIGRAAVRAFAQQGATVVMVGRNEAKTAAAARSIMTETGSRTVSWRIADLSTRTGVQELASALRATYPRIDVLCNNAGAMFLERQLTVDGIERTFALNHLAYFALTLELLPSLQAAAQSPTQPGIPARIINVASRAHKNARVDLADLARATDFGGWRAYCNSKLCNIWFTRSLARRLPHDAVVVHTMHPGVVSTRFATNNGSMGRFLRRVMDLRSVTPEQGADTMVWLATTLDESVLRASGGYWYKRRPGSLSRAASDDGRAEQLWAMSASLTELDADRLVADSALSASATRSSAGESS</sequence>
<keyword evidence="1" id="KW-0560">Oxidoreductase</keyword>
<dbReference type="InterPro" id="IPR002347">
    <property type="entry name" value="SDR_fam"/>
</dbReference>
<dbReference type="PANTHER" id="PTHR43157:SF31">
    <property type="entry name" value="PHOSPHATIDYLINOSITOL-GLYCAN BIOSYNTHESIS CLASS F PROTEIN"/>
    <property type="match status" value="1"/>
</dbReference>
<comment type="similarity">
    <text evidence="2">Belongs to the short-chain dehydrogenases/reductases (SDR) family.</text>
</comment>
<dbReference type="GO" id="GO:0016491">
    <property type="term" value="F:oxidoreductase activity"/>
    <property type="evidence" value="ECO:0007669"/>
    <property type="project" value="UniProtKB-KW"/>
</dbReference>
<evidence type="ECO:0000313" key="3">
    <source>
        <dbReference type="EMBL" id="HCT57404.1"/>
    </source>
</evidence>
<comment type="caution">
    <text evidence="3">The sequence shown here is derived from an EMBL/GenBank/DDBJ whole genome shotgun (WGS) entry which is preliminary data.</text>
</comment>
<evidence type="ECO:0000313" key="4">
    <source>
        <dbReference type="Proteomes" id="UP000264071"/>
    </source>
</evidence>
<organism evidence="3 4">
    <name type="scientific">Gemmatimonas aurantiaca</name>
    <dbReference type="NCBI Taxonomy" id="173480"/>
    <lineage>
        <taxon>Bacteria</taxon>
        <taxon>Pseudomonadati</taxon>
        <taxon>Gemmatimonadota</taxon>
        <taxon>Gemmatimonadia</taxon>
        <taxon>Gemmatimonadales</taxon>
        <taxon>Gemmatimonadaceae</taxon>
        <taxon>Gemmatimonas</taxon>
    </lineage>
</organism>
<dbReference type="Proteomes" id="UP000264071">
    <property type="component" value="Unassembled WGS sequence"/>
</dbReference>